<gene>
    <name evidence="2" type="ORF">GCM10010361_17360</name>
</gene>
<keyword evidence="3" id="KW-1185">Reference proteome</keyword>
<evidence type="ECO:0000313" key="3">
    <source>
        <dbReference type="Proteomes" id="UP001500909"/>
    </source>
</evidence>
<protein>
    <recommendedName>
        <fullName evidence="4">Transferase</fullName>
    </recommendedName>
</protein>
<comment type="caution">
    <text evidence="2">The sequence shown here is derived from an EMBL/GenBank/DDBJ whole genome shotgun (WGS) entry which is preliminary data.</text>
</comment>
<organism evidence="2 3">
    <name type="scientific">Streptomyces olivaceiscleroticus</name>
    <dbReference type="NCBI Taxonomy" id="68245"/>
    <lineage>
        <taxon>Bacteria</taxon>
        <taxon>Bacillati</taxon>
        <taxon>Actinomycetota</taxon>
        <taxon>Actinomycetes</taxon>
        <taxon>Kitasatosporales</taxon>
        <taxon>Streptomycetaceae</taxon>
        <taxon>Streptomyces</taxon>
    </lineage>
</organism>
<name>A0ABN0ZQ07_9ACTN</name>
<evidence type="ECO:0000256" key="1">
    <source>
        <dbReference type="SAM" id="MobiDB-lite"/>
    </source>
</evidence>
<dbReference type="RefSeq" id="WP_346094274.1">
    <property type="nucleotide sequence ID" value="NZ_BAAABY010000010.1"/>
</dbReference>
<sequence length="340" mass="36802">MHQVLLSRAARAARRARRAAAGARRRVERVDTVPVLAARLRPRPALRPVHLSVLGGRTLNVAVRYPRRAHGIGTALLHLDHHGHRRTAPLAPEPQPDGTLLLTATAPLRFAPHEEPTEPGVLALGPGVWRLSLAVTDTTGRETLADLRAAPPRTAAGPTLPHSPDPGSGALFRPVRSADNRALLKVARPAPQAELVALGLRWDRVTVQVRLVGPLPRHAGWTAEVVRQGSGSTVLPMELEQRAGHLTADLPLAAMAADGHVQHTWEVRLRSGRTRLKVGRRLTDVRHPKQVFRTPYRSIALADGRLLRVHAQLSAAGNLTVSCAAYAVPARAHQPSEDRP</sequence>
<reference evidence="2 3" key="1">
    <citation type="journal article" date="2019" name="Int. J. Syst. Evol. Microbiol.">
        <title>The Global Catalogue of Microorganisms (GCM) 10K type strain sequencing project: providing services to taxonomists for standard genome sequencing and annotation.</title>
        <authorList>
            <consortium name="The Broad Institute Genomics Platform"/>
            <consortium name="The Broad Institute Genome Sequencing Center for Infectious Disease"/>
            <person name="Wu L."/>
            <person name="Ma J."/>
        </authorList>
    </citation>
    <scope>NUCLEOTIDE SEQUENCE [LARGE SCALE GENOMIC DNA]</scope>
    <source>
        <strain evidence="2 3">JCM 4805</strain>
    </source>
</reference>
<accession>A0ABN0ZQ07</accession>
<dbReference type="Proteomes" id="UP001500909">
    <property type="component" value="Unassembled WGS sequence"/>
</dbReference>
<proteinExistence type="predicted"/>
<feature type="region of interest" description="Disordered" evidence="1">
    <location>
        <begin position="149"/>
        <end position="171"/>
    </location>
</feature>
<evidence type="ECO:0008006" key="4">
    <source>
        <dbReference type="Google" id="ProtNLM"/>
    </source>
</evidence>
<evidence type="ECO:0000313" key="2">
    <source>
        <dbReference type="EMBL" id="GAA0453787.1"/>
    </source>
</evidence>
<dbReference type="EMBL" id="BAAABY010000010">
    <property type="protein sequence ID" value="GAA0453787.1"/>
    <property type="molecule type" value="Genomic_DNA"/>
</dbReference>
<feature type="compositionally biased region" description="Low complexity" evidence="1">
    <location>
        <begin position="149"/>
        <end position="160"/>
    </location>
</feature>